<keyword evidence="2" id="KW-1185">Reference proteome</keyword>
<evidence type="ECO:0000313" key="2">
    <source>
        <dbReference type="Proteomes" id="UP000024635"/>
    </source>
</evidence>
<comment type="caution">
    <text evidence="1">The sequence shown here is derived from an EMBL/GenBank/DDBJ whole genome shotgun (WGS) entry which is preliminary data.</text>
</comment>
<reference evidence="2" key="1">
    <citation type="journal article" date="2015" name="Nat. Genet.">
        <title>The genome and transcriptome of the zoonotic hookworm Ancylostoma ceylanicum identify infection-specific gene families.</title>
        <authorList>
            <person name="Schwarz E.M."/>
            <person name="Hu Y."/>
            <person name="Antoshechkin I."/>
            <person name="Miller M.M."/>
            <person name="Sternberg P.W."/>
            <person name="Aroian R.V."/>
        </authorList>
    </citation>
    <scope>NUCLEOTIDE SEQUENCE</scope>
    <source>
        <strain evidence="2">HY135</strain>
    </source>
</reference>
<name>A0A016UZX2_9BILA</name>
<sequence length="437" mass="49439">MYLVCGDSTLREELIQKLDLSENEQTNKVFSSFSILPSLGNVAVVVNDVSDGNLRFVIRYLLANAEKNLKLAVLKRSWSDADNEHLDEAIRTEFRRAHEENQKAAQKVSRLPPGPWKNDRMEQLRRWQTIPSVNYATFSLGDDIKVALDTFFDGMVQFSINDNSETPVSSKPPVLHWTPLPLDSELQVLIRISFPLAGPDNSTFVDIRKSLREHANSIYEWTEGILLNDDPVHLHLERVSPTQIELAARVCVDELEEEQAAQPSKLLWPYVALGLKNTLSHLSEHEYLQYSLELIPYGASFYDSPVQARVFDLPQFMGTASEYEKVAFRYKEKVYNVHLDELCPNGPFTSLSHLLEVVPPRPKRPQLNSFAEDVFGQSNGEANCKPPPTTGLHVAQNRGRRVSFGSIKLMTESNSTAKGVDDYVDAMLKQTMDHLVL</sequence>
<dbReference type="AlphaFoldDB" id="A0A016UZX2"/>
<accession>A0A016UZX2</accession>
<dbReference type="Proteomes" id="UP000024635">
    <property type="component" value="Unassembled WGS sequence"/>
</dbReference>
<gene>
    <name evidence="1" type="primary">Acey_s0020.g156</name>
    <name evidence="1" type="synonym">Acey-H35B03.1</name>
    <name evidence="1" type="ORF">Y032_0020g156</name>
</gene>
<protein>
    <submittedName>
        <fullName evidence="1">Uncharacterized protein</fullName>
    </submittedName>
</protein>
<dbReference type="EMBL" id="JARK01001356">
    <property type="protein sequence ID" value="EYC20964.1"/>
    <property type="molecule type" value="Genomic_DNA"/>
</dbReference>
<dbReference type="OrthoDB" id="5773944at2759"/>
<organism evidence="1 2">
    <name type="scientific">Ancylostoma ceylanicum</name>
    <dbReference type="NCBI Taxonomy" id="53326"/>
    <lineage>
        <taxon>Eukaryota</taxon>
        <taxon>Metazoa</taxon>
        <taxon>Ecdysozoa</taxon>
        <taxon>Nematoda</taxon>
        <taxon>Chromadorea</taxon>
        <taxon>Rhabditida</taxon>
        <taxon>Rhabditina</taxon>
        <taxon>Rhabditomorpha</taxon>
        <taxon>Strongyloidea</taxon>
        <taxon>Ancylostomatidae</taxon>
        <taxon>Ancylostomatinae</taxon>
        <taxon>Ancylostoma</taxon>
    </lineage>
</organism>
<dbReference type="STRING" id="53326.A0A016UZX2"/>
<evidence type="ECO:0000313" key="1">
    <source>
        <dbReference type="EMBL" id="EYC20964.1"/>
    </source>
</evidence>
<proteinExistence type="predicted"/>